<proteinExistence type="inferred from homology"/>
<dbReference type="PANTHER" id="PTHR32060">
    <property type="entry name" value="TAIL-SPECIFIC PROTEASE"/>
    <property type="match status" value="1"/>
</dbReference>
<dbReference type="NCBIfam" id="TIGR00225">
    <property type="entry name" value="prc"/>
    <property type="match status" value="1"/>
</dbReference>
<dbReference type="SMART" id="SM00245">
    <property type="entry name" value="TSPc"/>
    <property type="match status" value="1"/>
</dbReference>
<dbReference type="GO" id="GO:0004175">
    <property type="term" value="F:endopeptidase activity"/>
    <property type="evidence" value="ECO:0007669"/>
    <property type="project" value="TreeGrafter"/>
</dbReference>
<dbReference type="AlphaFoldDB" id="A0A2H9T9W9"/>
<evidence type="ECO:0000256" key="4">
    <source>
        <dbReference type="ARBA" id="ARBA00022825"/>
    </source>
</evidence>
<dbReference type="GO" id="GO:0007165">
    <property type="term" value="P:signal transduction"/>
    <property type="evidence" value="ECO:0007669"/>
    <property type="project" value="TreeGrafter"/>
</dbReference>
<feature type="domain" description="PDZ" evidence="6">
    <location>
        <begin position="107"/>
        <end position="175"/>
    </location>
</feature>
<dbReference type="PROSITE" id="PS50106">
    <property type="entry name" value="PDZ"/>
    <property type="match status" value="1"/>
</dbReference>
<feature type="compositionally biased region" description="Basic and acidic residues" evidence="5">
    <location>
        <begin position="424"/>
        <end position="441"/>
    </location>
</feature>
<comment type="similarity">
    <text evidence="1">Belongs to the peptidase S41A family.</text>
</comment>
<dbReference type="CDD" id="cd07560">
    <property type="entry name" value="Peptidase_S41_CPP"/>
    <property type="match status" value="1"/>
</dbReference>
<dbReference type="PANTHER" id="PTHR32060:SF30">
    <property type="entry name" value="CARBOXY-TERMINAL PROCESSING PROTEASE CTPA"/>
    <property type="match status" value="1"/>
</dbReference>
<evidence type="ECO:0000256" key="1">
    <source>
        <dbReference type="ARBA" id="ARBA00009179"/>
    </source>
</evidence>
<dbReference type="EC" id="3.4.21.-" evidence="7"/>
<evidence type="ECO:0000256" key="2">
    <source>
        <dbReference type="ARBA" id="ARBA00022670"/>
    </source>
</evidence>
<dbReference type="GO" id="GO:0008236">
    <property type="term" value="F:serine-type peptidase activity"/>
    <property type="evidence" value="ECO:0007669"/>
    <property type="project" value="UniProtKB-KW"/>
</dbReference>
<dbReference type="InterPro" id="IPR055210">
    <property type="entry name" value="CtpA/B_N"/>
</dbReference>
<comment type="caution">
    <text evidence="7">The sequence shown here is derived from an EMBL/GenBank/DDBJ whole genome shotgun (WGS) entry which is preliminary data.</text>
</comment>
<feature type="region of interest" description="Disordered" evidence="5">
    <location>
        <begin position="471"/>
        <end position="492"/>
    </location>
</feature>
<dbReference type="InterPro" id="IPR004447">
    <property type="entry name" value="Peptidase_S41A"/>
</dbReference>
<accession>A0A2H9T9W9</accession>
<dbReference type="Gene3D" id="2.30.42.10">
    <property type="match status" value="1"/>
</dbReference>
<reference evidence="7" key="1">
    <citation type="journal article" date="2017" name="Appl. Environ. Microbiol.">
        <title>Molecular characterization of an Endozoicomonas-like organism causing infection in king scallop Pecten maximus L.</title>
        <authorList>
            <person name="Cano I."/>
            <person name="van Aerle R."/>
            <person name="Ross S."/>
            <person name="Verner-Jeffreys D.W."/>
            <person name="Paley R.K."/>
            <person name="Rimmer G."/>
            <person name="Ryder D."/>
            <person name="Hooper P."/>
            <person name="Stone D."/>
            <person name="Feist S.W."/>
        </authorList>
    </citation>
    <scope>NUCLEOTIDE SEQUENCE</scope>
</reference>
<dbReference type="FunFam" id="2.30.42.10:FF:000063">
    <property type="entry name" value="Peptidase, S41 family"/>
    <property type="match status" value="1"/>
</dbReference>
<gene>
    <name evidence="7" type="ORF">CI610_01018</name>
</gene>
<organism evidence="7">
    <name type="scientific">invertebrate metagenome</name>
    <dbReference type="NCBI Taxonomy" id="1711999"/>
    <lineage>
        <taxon>unclassified sequences</taxon>
        <taxon>metagenomes</taxon>
        <taxon>organismal metagenomes</taxon>
    </lineage>
</organism>
<evidence type="ECO:0000259" key="6">
    <source>
        <dbReference type="PROSITE" id="PS50106"/>
    </source>
</evidence>
<dbReference type="GO" id="GO:0006508">
    <property type="term" value="P:proteolysis"/>
    <property type="evidence" value="ECO:0007669"/>
    <property type="project" value="UniProtKB-KW"/>
</dbReference>
<dbReference type="InterPro" id="IPR029045">
    <property type="entry name" value="ClpP/crotonase-like_dom_sf"/>
</dbReference>
<sequence length="492" mass="53744">MKSGSYLYRQAQWLFFILLNCQAVIGWAESVHSADVSPVLSVEQIPPVKDNRELLPLDELRVFTEAIQRIQSTYVKKVDTKTLLGYALKGMVNELDPHSAYLKPSDYKDLEISTSGQFGGLGIEVTMEDGFIRVVSPIDDTPAAAAGIQTNDLIVKIDGHSVKNMSLVDAVEKMRGKPGLSVKLNIVRKNERKPFDVTLKRAIIKVQSVKTRQLAPGYELVRISQFQADTDKELLTALNALKKQQTEGLKGLVLDLRNNPGGVLQSAVGVADAFVDKGLIVYTQGRIPNANLNFKATPGNTFEKVPLVVLINGGSASASEIVAGAIKDHKRGILMGTKTFGKGSVQTVLPLSVDQERGLKLTTALYYTPSGRSIQAEGIVPDIMVPKAKVVEEVSNAEYKESDLQHHLDNGNAAHKTKKGHARKDKDKNKGAKRHTEDKISSGKNDAITEDTQALLEKDYQLSQALTVLKGMSFQSDSKPSVTENKSQSEIK</sequence>
<keyword evidence="2 7" id="KW-0645">Protease</keyword>
<dbReference type="Gene3D" id="3.30.750.44">
    <property type="match status" value="1"/>
</dbReference>
<keyword evidence="4" id="KW-0720">Serine protease</keyword>
<name>A0A2H9T9W9_9ZZZZ</name>
<evidence type="ECO:0000313" key="7">
    <source>
        <dbReference type="EMBL" id="PJE79994.1"/>
    </source>
</evidence>
<dbReference type="Gene3D" id="3.90.226.10">
    <property type="entry name" value="2-enoyl-CoA Hydratase, Chain A, domain 1"/>
    <property type="match status" value="1"/>
</dbReference>
<evidence type="ECO:0000256" key="3">
    <source>
        <dbReference type="ARBA" id="ARBA00022801"/>
    </source>
</evidence>
<dbReference type="InterPro" id="IPR001478">
    <property type="entry name" value="PDZ"/>
</dbReference>
<dbReference type="SMART" id="SM00228">
    <property type="entry name" value="PDZ"/>
    <property type="match status" value="1"/>
</dbReference>
<dbReference type="Pfam" id="PF13180">
    <property type="entry name" value="PDZ_2"/>
    <property type="match status" value="1"/>
</dbReference>
<feature type="region of interest" description="Disordered" evidence="5">
    <location>
        <begin position="402"/>
        <end position="447"/>
    </location>
</feature>
<dbReference type="SUPFAM" id="SSF50156">
    <property type="entry name" value="PDZ domain-like"/>
    <property type="match status" value="1"/>
</dbReference>
<dbReference type="InterPro" id="IPR036034">
    <property type="entry name" value="PDZ_sf"/>
</dbReference>
<dbReference type="EMBL" id="NSIT01000037">
    <property type="protein sequence ID" value="PJE79994.1"/>
    <property type="molecule type" value="Genomic_DNA"/>
</dbReference>
<keyword evidence="3 7" id="KW-0378">Hydrolase</keyword>
<dbReference type="GO" id="GO:0030288">
    <property type="term" value="C:outer membrane-bounded periplasmic space"/>
    <property type="evidence" value="ECO:0007669"/>
    <property type="project" value="TreeGrafter"/>
</dbReference>
<evidence type="ECO:0000256" key="5">
    <source>
        <dbReference type="SAM" id="MobiDB-lite"/>
    </source>
</evidence>
<protein>
    <submittedName>
        <fullName evidence="7">Putative CtpA-like serine protease</fullName>
        <ecNumber evidence="7">3.4.21.-</ecNumber>
    </submittedName>
</protein>
<feature type="compositionally biased region" description="Polar residues" evidence="5">
    <location>
        <begin position="473"/>
        <end position="486"/>
    </location>
</feature>
<dbReference type="CDD" id="cd06782">
    <property type="entry name" value="cpPDZ_CPP-like"/>
    <property type="match status" value="1"/>
</dbReference>
<dbReference type="Pfam" id="PF22694">
    <property type="entry name" value="CtpB_N-like"/>
    <property type="match status" value="1"/>
</dbReference>
<dbReference type="InterPro" id="IPR005151">
    <property type="entry name" value="Tail-specific_protease"/>
</dbReference>
<dbReference type="Pfam" id="PF03572">
    <property type="entry name" value="Peptidase_S41"/>
    <property type="match status" value="1"/>
</dbReference>
<dbReference type="SUPFAM" id="SSF52096">
    <property type="entry name" value="ClpP/crotonase"/>
    <property type="match status" value="1"/>
</dbReference>